<dbReference type="Proteomes" id="UP000070700">
    <property type="component" value="Unassembled WGS sequence"/>
</dbReference>
<evidence type="ECO:0000256" key="1">
    <source>
        <dbReference type="SAM" id="MobiDB-lite"/>
    </source>
</evidence>
<organism evidence="3 4">
    <name type="scientific">Mollisia scopiformis</name>
    <name type="common">Conifer needle endophyte fungus</name>
    <name type="synonym">Phialocephala scopiformis</name>
    <dbReference type="NCBI Taxonomy" id="149040"/>
    <lineage>
        <taxon>Eukaryota</taxon>
        <taxon>Fungi</taxon>
        <taxon>Dikarya</taxon>
        <taxon>Ascomycota</taxon>
        <taxon>Pezizomycotina</taxon>
        <taxon>Leotiomycetes</taxon>
        <taxon>Helotiales</taxon>
        <taxon>Mollisiaceae</taxon>
        <taxon>Mollisia</taxon>
    </lineage>
</organism>
<dbReference type="AlphaFoldDB" id="A0A194XFQ8"/>
<dbReference type="InterPro" id="IPR037883">
    <property type="entry name" value="Knr4/Smi1-like_sf"/>
</dbReference>
<dbReference type="InParanoid" id="A0A194XFQ8"/>
<feature type="region of interest" description="Disordered" evidence="1">
    <location>
        <begin position="496"/>
        <end position="547"/>
    </location>
</feature>
<reference evidence="3 4" key="1">
    <citation type="submission" date="2015-10" db="EMBL/GenBank/DDBJ databases">
        <title>Full genome of DAOMC 229536 Phialocephala scopiformis, a fungal endophyte of spruce producing the potent anti-insectan compound rugulosin.</title>
        <authorList>
            <consortium name="DOE Joint Genome Institute"/>
            <person name="Walker A.K."/>
            <person name="Frasz S.L."/>
            <person name="Seifert K.A."/>
            <person name="Miller J.D."/>
            <person name="Mondo S.J."/>
            <person name="Labutti K."/>
            <person name="Lipzen A."/>
            <person name="Dockter R."/>
            <person name="Kennedy M."/>
            <person name="Grigoriev I.V."/>
            <person name="Spatafora J.W."/>
        </authorList>
    </citation>
    <scope>NUCLEOTIDE SEQUENCE [LARGE SCALE GENOMIC DNA]</scope>
    <source>
        <strain evidence="3 4">CBS 120377</strain>
    </source>
</reference>
<proteinExistence type="predicted"/>
<name>A0A194XFQ8_MOLSC</name>
<dbReference type="InterPro" id="IPR018958">
    <property type="entry name" value="Knr4/Smi1-like_dom"/>
</dbReference>
<dbReference type="GeneID" id="28821524"/>
<keyword evidence="4" id="KW-1185">Reference proteome</keyword>
<dbReference type="SUPFAM" id="SSF160631">
    <property type="entry name" value="SMI1/KNR4-like"/>
    <property type="match status" value="1"/>
</dbReference>
<dbReference type="OrthoDB" id="2788868at2759"/>
<dbReference type="KEGG" id="psco:LY89DRAFT_643530"/>
<evidence type="ECO:0000313" key="3">
    <source>
        <dbReference type="EMBL" id="KUJ18964.1"/>
    </source>
</evidence>
<dbReference type="RefSeq" id="XP_018073319.1">
    <property type="nucleotide sequence ID" value="XM_018211798.1"/>
</dbReference>
<dbReference type="EMBL" id="KQ947412">
    <property type="protein sequence ID" value="KUJ18964.1"/>
    <property type="molecule type" value="Genomic_DNA"/>
</dbReference>
<dbReference type="SMART" id="SM00860">
    <property type="entry name" value="SMI1_KNR4"/>
    <property type="match status" value="1"/>
</dbReference>
<gene>
    <name evidence="3" type="ORF">LY89DRAFT_643530</name>
</gene>
<dbReference type="Gene3D" id="3.40.1580.10">
    <property type="entry name" value="SMI1/KNR4-like"/>
    <property type="match status" value="1"/>
</dbReference>
<feature type="domain" description="Knr4/Smi1-like" evidence="2">
    <location>
        <begin position="355"/>
        <end position="488"/>
    </location>
</feature>
<feature type="compositionally biased region" description="Acidic residues" evidence="1">
    <location>
        <begin position="504"/>
        <end position="534"/>
    </location>
</feature>
<sequence>MDIYWKDEDLNTSFAKHSLSKLISSYLEPVNPHDAITKTIRLVHLLLLSNHIPQAHELLTAVYKHAPAIVPPTPHQDPPLKYTPLTLEYLWQTHQETCPRPENLPPFRRSCSHKCASDEAHIAHGQWGKYRECTRTGWMLEHCHLPEPEDPHLWKESDDPRMLAMCARLLAKDKTQGEYPPEERLREALEAAKKLYAQPQVCVSEWDYKEARAEGKYRHSALLYRRLVVEVAIRVGELETAAEMMGLGLRIDGFATGSELDVYLMMPGIYDVLPLLAERGKEGNPFLIGEEVADEMVREIVATLELRATKGRQWSQAKVGWEELLNRLAQGAWKVNRKEYKQMEVKSAEGILYEPASEEEIQRAEKKCGELPEDFKDMIRVANGFKGGYHLFGGGLLGLDGMHVAHGDDITDCRLRDQYPAGSMLQLESGNEDCDGFTHYIITPAAYKARAIEQGQEIEEGEYMYWHWAYWQGGGANCWKSVRDFVASCVEEVEGMVERGERANDEDDEDDEDQDSDSDEEDEEDEDEESDEDSGWTARRRVISDLT</sequence>
<evidence type="ECO:0000259" key="2">
    <source>
        <dbReference type="SMART" id="SM00860"/>
    </source>
</evidence>
<accession>A0A194XFQ8</accession>
<evidence type="ECO:0000313" key="4">
    <source>
        <dbReference type="Proteomes" id="UP000070700"/>
    </source>
</evidence>
<protein>
    <recommendedName>
        <fullName evidence="2">Knr4/Smi1-like domain-containing protein</fullName>
    </recommendedName>
</protein>